<dbReference type="OrthoDB" id="582733at2"/>
<reference evidence="1 2" key="1">
    <citation type="journal article" date="2012" name="J. Bacteriol.">
        <title>Complete genome sequences of Methylophaga sp. strain JAM1 and Methylophaga sp. strain JAM7.</title>
        <authorList>
            <person name="Villeneuve C."/>
            <person name="Martineau C."/>
            <person name="Mauffrey F."/>
            <person name="Villemur R."/>
        </authorList>
    </citation>
    <scope>NUCLEOTIDE SEQUENCE [LARGE SCALE GENOMIC DNA]</scope>
    <source>
        <strain evidence="1 2">JAM1</strain>
    </source>
</reference>
<dbReference type="EMBL" id="CP003390">
    <property type="protein sequence ID" value="AFI85270.1"/>
    <property type="molecule type" value="Genomic_DNA"/>
</dbReference>
<gene>
    <name evidence="1" type="ordered locus">Q7A_2470</name>
</gene>
<name>I1XLK1_METNJ</name>
<accession>I1XLK1</accession>
<evidence type="ECO:0000313" key="1">
    <source>
        <dbReference type="EMBL" id="AFI85270.1"/>
    </source>
</evidence>
<sequence length="72" mass="8257">MNYQHLTRDGFKDIFKNVFGSPLSKETIEKLEEAKKTRDRVIHGKSVPDNELREAIANVLEYAELLNKLIAA</sequence>
<dbReference type="eggNOG" id="ENOG5032KYW">
    <property type="taxonomic scope" value="Bacteria"/>
</dbReference>
<dbReference type="Proteomes" id="UP000009144">
    <property type="component" value="Chromosome"/>
</dbReference>
<dbReference type="AlphaFoldDB" id="I1XLK1"/>
<keyword evidence="2" id="KW-1185">Reference proteome</keyword>
<dbReference type="PATRIC" id="fig|754476.3.peg.2432"/>
<dbReference type="RefSeq" id="WP_014707634.1">
    <property type="nucleotide sequence ID" value="NC_017857.3"/>
</dbReference>
<protein>
    <submittedName>
        <fullName evidence="1">Uncharacterized protein</fullName>
    </submittedName>
</protein>
<reference evidence="1 2" key="2">
    <citation type="journal article" date="2013" name="Int. J. Syst. Evol. Microbiol.">
        <title>Methylophaga nitratireducenticrescens sp. nov. and Methylophaga frappieri sp. nov., isolated from the biofilm of the methanol-fed denitrification system treating the seawater at the Montreal Biodome.</title>
        <authorList>
            <person name="Villeneuve C."/>
            <person name="Martineau C."/>
            <person name="Mauffrey F."/>
            <person name="Villemur R."/>
        </authorList>
    </citation>
    <scope>NUCLEOTIDE SEQUENCE [LARGE SCALE GENOMIC DNA]</scope>
    <source>
        <strain evidence="1 2">JAM1</strain>
    </source>
</reference>
<evidence type="ECO:0000313" key="2">
    <source>
        <dbReference type="Proteomes" id="UP000009144"/>
    </source>
</evidence>
<dbReference type="HOGENOM" id="CLU_2717750_0_0_6"/>
<organism evidence="1 2">
    <name type="scientific">Methylophaga nitratireducenticrescens</name>
    <dbReference type="NCBI Taxonomy" id="754476"/>
    <lineage>
        <taxon>Bacteria</taxon>
        <taxon>Pseudomonadati</taxon>
        <taxon>Pseudomonadota</taxon>
        <taxon>Gammaproteobacteria</taxon>
        <taxon>Thiotrichales</taxon>
        <taxon>Piscirickettsiaceae</taxon>
        <taxon>Methylophaga</taxon>
    </lineage>
</organism>
<proteinExistence type="predicted"/>